<feature type="region of interest" description="Disordered" evidence="1">
    <location>
        <begin position="929"/>
        <end position="950"/>
    </location>
</feature>
<dbReference type="PROSITE" id="PS00108">
    <property type="entry name" value="PROTEIN_KINASE_ST"/>
    <property type="match status" value="1"/>
</dbReference>
<gene>
    <name evidence="4" type="ORF">CYMTET_30123</name>
</gene>
<feature type="region of interest" description="Disordered" evidence="1">
    <location>
        <begin position="1079"/>
        <end position="1099"/>
    </location>
</feature>
<dbReference type="InterPro" id="IPR032179">
    <property type="entry name" value="Cry22Aa_Ig-like"/>
</dbReference>
<dbReference type="InterPro" id="IPR051412">
    <property type="entry name" value="Formin_Homology_Diaphanous_sf"/>
</dbReference>
<dbReference type="Pfam" id="PF00069">
    <property type="entry name" value="Pkinase"/>
    <property type="match status" value="1"/>
</dbReference>
<organism evidence="4 5">
    <name type="scientific">Cymbomonas tetramitiformis</name>
    <dbReference type="NCBI Taxonomy" id="36881"/>
    <lineage>
        <taxon>Eukaryota</taxon>
        <taxon>Viridiplantae</taxon>
        <taxon>Chlorophyta</taxon>
        <taxon>Pyramimonadophyceae</taxon>
        <taxon>Pyramimonadales</taxon>
        <taxon>Pyramimonadaceae</taxon>
        <taxon>Cymbomonas</taxon>
    </lineage>
</organism>
<evidence type="ECO:0000313" key="5">
    <source>
        <dbReference type="Proteomes" id="UP001190700"/>
    </source>
</evidence>
<dbReference type="PANTHER" id="PTHR45691">
    <property type="entry name" value="PROTEIN DIAPHANOUS"/>
    <property type="match status" value="1"/>
</dbReference>
<feature type="region of interest" description="Disordered" evidence="1">
    <location>
        <begin position="1211"/>
        <end position="1249"/>
    </location>
</feature>
<feature type="region of interest" description="Disordered" evidence="1">
    <location>
        <begin position="1"/>
        <end position="43"/>
    </location>
</feature>
<keyword evidence="2" id="KW-1133">Transmembrane helix</keyword>
<dbReference type="InterPro" id="IPR011009">
    <property type="entry name" value="Kinase-like_dom_sf"/>
</dbReference>
<accession>A0AAE0FJK5</accession>
<dbReference type="SUPFAM" id="SSF56112">
    <property type="entry name" value="Protein kinase-like (PK-like)"/>
    <property type="match status" value="1"/>
</dbReference>
<dbReference type="Pfam" id="PF16403">
    <property type="entry name" value="Bact_surface_Ig-like"/>
    <property type="match status" value="1"/>
</dbReference>
<dbReference type="GO" id="GO:0030041">
    <property type="term" value="P:actin filament polymerization"/>
    <property type="evidence" value="ECO:0007669"/>
    <property type="project" value="TreeGrafter"/>
</dbReference>
<dbReference type="PROSITE" id="PS50011">
    <property type="entry name" value="PROTEIN_KINASE_DOM"/>
    <property type="match status" value="1"/>
</dbReference>
<dbReference type="EMBL" id="LGRX02017296">
    <property type="protein sequence ID" value="KAK3260949.1"/>
    <property type="molecule type" value="Genomic_DNA"/>
</dbReference>
<evidence type="ECO:0000256" key="1">
    <source>
        <dbReference type="SAM" id="MobiDB-lite"/>
    </source>
</evidence>
<sequence>MTPSGPHCQAPPQTYSKPPQPRSRPHRAGRATARRSRPHHRPHPLLHSLSLFLTASFAAPPPPSPPPLGVIRVESVIGFSELQYYRFQSATFAQTFHEEFVAAMIAGTQVAGCSCTVTRITQGFTRLTSTTFLPWDYPTEAAAFAERVRREVRTIFTAAYWEEFGMPVTFQVGDALALGSDSIPPPPLAPPPAGVHVVRTQLRFPNLQLAAFDSPEFKARFANEFAFAMAAAAQVSRERVHVAEVWAGSTVVSSTAEFAWMDHAAAAEFSRQLETAPETVFTGATQLLDSNIAGGRGGLGGSIVNDESGLQVLVQVREAPQFIAGTPAVEDIRGSSFVLRLHLTSPAVVHYVLERASAAPSAILTYGLSSMHTLHLAAESTAVPWNETLATAATAFEASVATVCGINASAVQANLVPLRVNSDGEGDADDTYKAADTLVDGHSTLVAATARINLEAQSQAAAERVGVDMLQEGTASGALLRELHLEMGSGVVANATLAEWQVTRSALGKAVVAGAAAANEERDTDDQVSAAGGGNVTCRYAPEVVVVGNLESETSYRLFVVAVDAPGAAEVISSGTDGLMSDIAMVELRTADVTPPTFPPNGYPRLEAITAFSMVLVLALSEPGMVYYTMKTHPTSEHIRLGWMPSATITSVASVTKASESVRIVLAGLASETRYTVHILAEDIATPPNWQLEPIRLEAVTLDITPPVLELQGAATVIVLLGSVYEDLGATAHDTFDGDVTHLVQAASDVDTSAHGEYTVTFTCKDAAGNVAAPVTRDVIVVFAPPPSPYGPSQPSLPHHPPRSTPILPPTQCPSSPSIPQLPPPPPTPPVLLVVTLLVGADAELQLSQVVALAASFTLATGAPAATANSGGGGAESVFTLSSPEHRAQATSHLHGLDQWTSNTSQAFLFTIAALCAVPEDAVTVCHPPSTFHHPPPPPRTIPAAPATSSPSATDVVPAQIVLPGSAGVVVDYAIAQANETSARKVASTLKEASANGTLLYELQAAGLVAVTRDETETWTEVVANISLQVDALVLLPTDSKAALELINRTLQDGGEFVQALALQGITLYMAEVTLGSLQRPPPAPPSSPPPHPLVTPPTPPLQEMQVAAEAILTGEDSWEEAASDAGLAPSDLAAGLRLHAELEASGQIIIRELEAEYWVSAGVRLGPLVTWTAREKAAFVRAVARACGSALEEVVVRKAVPQVVVMITTSPTTAGSGNSGVGSLAAGPRHRRRTLQEEEEEEEGSRLPGTGEWVVEYRVQGASLGEARARSSALQGATSDGMLLREVQRQGLPEVTHLETLANPGGEAHVRAHLDFVLGAADAVTAVAALNRTLWLNVIATTWAPWSQPTPPAEGAHDSVIDGSSPAPPANIEDASSEAGGGSDEGYKLWAGFGGGAAGLMLSVVVGTLVVRQRQRTLLDRGVEAAAKEKAWELQGEGWSASAASLGARLQAQLDLLSPGEWRLEEVLSEPRHVGGDDRLTVCVVKAYSRLIKSAAFKVVSAGVGHRLNQKDQAALAREAATMQRVRSPQVCACLGSGLGVDRRLGWLVMELVGGQTLTELLELGGGRLPEDRAIRIAVNVLRGLHAVHSQSLVHRDVKPGNIMVQGDSEVLILPNHTSGFSHLLGFLALPAAESMCLSLDQSL</sequence>
<feature type="compositionally biased region" description="Basic residues" evidence="1">
    <location>
        <begin position="23"/>
        <end position="43"/>
    </location>
</feature>
<feature type="compositionally biased region" description="Pro residues" evidence="1">
    <location>
        <begin position="1080"/>
        <end position="1099"/>
    </location>
</feature>
<proteinExistence type="predicted"/>
<dbReference type="PANTHER" id="PTHR45691:SF6">
    <property type="entry name" value="PROTEIN DIAPHANOUS"/>
    <property type="match status" value="1"/>
</dbReference>
<protein>
    <recommendedName>
        <fullName evidence="3">Protein kinase domain-containing protein</fullName>
    </recommendedName>
</protein>
<dbReference type="GO" id="GO:0004672">
    <property type="term" value="F:protein kinase activity"/>
    <property type="evidence" value="ECO:0007669"/>
    <property type="project" value="InterPro"/>
</dbReference>
<feature type="region of interest" description="Disordered" evidence="1">
    <location>
        <begin position="1347"/>
        <end position="1382"/>
    </location>
</feature>
<dbReference type="Gene3D" id="1.10.510.10">
    <property type="entry name" value="Transferase(Phosphotransferase) domain 1"/>
    <property type="match status" value="1"/>
</dbReference>
<feature type="compositionally biased region" description="Pro residues" evidence="1">
    <location>
        <begin position="803"/>
        <end position="812"/>
    </location>
</feature>
<dbReference type="GO" id="GO:0005884">
    <property type="term" value="C:actin filament"/>
    <property type="evidence" value="ECO:0007669"/>
    <property type="project" value="TreeGrafter"/>
</dbReference>
<keyword evidence="5" id="KW-1185">Reference proteome</keyword>
<evidence type="ECO:0000313" key="4">
    <source>
        <dbReference type="EMBL" id="KAK3260949.1"/>
    </source>
</evidence>
<feature type="domain" description="Protein kinase" evidence="3">
    <location>
        <begin position="1469"/>
        <end position="1645"/>
    </location>
</feature>
<evidence type="ECO:0000256" key="2">
    <source>
        <dbReference type="SAM" id="Phobius"/>
    </source>
</evidence>
<dbReference type="GO" id="GO:0005524">
    <property type="term" value="F:ATP binding"/>
    <property type="evidence" value="ECO:0007669"/>
    <property type="project" value="InterPro"/>
</dbReference>
<name>A0AAE0FJK5_9CHLO</name>
<dbReference type="InterPro" id="IPR008271">
    <property type="entry name" value="Ser/Thr_kinase_AS"/>
</dbReference>
<dbReference type="InterPro" id="IPR013783">
    <property type="entry name" value="Ig-like_fold"/>
</dbReference>
<evidence type="ECO:0000259" key="3">
    <source>
        <dbReference type="PROSITE" id="PS50011"/>
    </source>
</evidence>
<dbReference type="SMART" id="SM00220">
    <property type="entry name" value="S_TKc"/>
    <property type="match status" value="1"/>
</dbReference>
<dbReference type="Proteomes" id="UP001190700">
    <property type="component" value="Unassembled WGS sequence"/>
</dbReference>
<keyword evidence="2" id="KW-0812">Transmembrane</keyword>
<dbReference type="Gene3D" id="2.60.40.10">
    <property type="entry name" value="Immunoglobulins"/>
    <property type="match status" value="1"/>
</dbReference>
<feature type="transmembrane region" description="Helical" evidence="2">
    <location>
        <begin position="1390"/>
        <end position="1412"/>
    </location>
</feature>
<feature type="region of interest" description="Disordered" evidence="1">
    <location>
        <begin position="790"/>
        <end position="825"/>
    </location>
</feature>
<dbReference type="InterPro" id="IPR000719">
    <property type="entry name" value="Prot_kinase_dom"/>
</dbReference>
<comment type="caution">
    <text evidence="4">The sequence shown here is derived from an EMBL/GenBank/DDBJ whole genome shotgun (WGS) entry which is preliminary data.</text>
</comment>
<reference evidence="4 5" key="1">
    <citation type="journal article" date="2015" name="Genome Biol. Evol.">
        <title>Comparative Genomics of a Bacterivorous Green Alga Reveals Evolutionary Causalities and Consequences of Phago-Mixotrophic Mode of Nutrition.</title>
        <authorList>
            <person name="Burns J.A."/>
            <person name="Paasch A."/>
            <person name="Narechania A."/>
            <person name="Kim E."/>
        </authorList>
    </citation>
    <scope>NUCLEOTIDE SEQUENCE [LARGE SCALE GENOMIC DNA]</scope>
    <source>
        <strain evidence="4 5">PLY_AMNH</strain>
    </source>
</reference>
<keyword evidence="2" id="KW-0472">Membrane</keyword>